<dbReference type="KEGG" id="lgi:LOTGIDRAFT_175105"/>
<reference evidence="2 3" key="1">
    <citation type="journal article" date="2013" name="Nature">
        <title>Insights into bilaterian evolution from three spiralian genomes.</title>
        <authorList>
            <person name="Simakov O."/>
            <person name="Marletaz F."/>
            <person name="Cho S.J."/>
            <person name="Edsinger-Gonzales E."/>
            <person name="Havlak P."/>
            <person name="Hellsten U."/>
            <person name="Kuo D.H."/>
            <person name="Larsson T."/>
            <person name="Lv J."/>
            <person name="Arendt D."/>
            <person name="Savage R."/>
            <person name="Osoegawa K."/>
            <person name="de Jong P."/>
            <person name="Grimwood J."/>
            <person name="Chapman J.A."/>
            <person name="Shapiro H."/>
            <person name="Aerts A."/>
            <person name="Otillar R.P."/>
            <person name="Terry A.Y."/>
            <person name="Boore J.L."/>
            <person name="Grigoriev I.V."/>
            <person name="Lindberg D.R."/>
            <person name="Seaver E.C."/>
            <person name="Weisblat D.A."/>
            <person name="Putnam N.H."/>
            <person name="Rokhsar D.S."/>
        </authorList>
    </citation>
    <scope>NUCLEOTIDE SEQUENCE [LARGE SCALE GENOMIC DNA]</scope>
</reference>
<feature type="compositionally biased region" description="Polar residues" evidence="1">
    <location>
        <begin position="260"/>
        <end position="269"/>
    </location>
</feature>
<feature type="compositionally biased region" description="Polar residues" evidence="1">
    <location>
        <begin position="13"/>
        <end position="28"/>
    </location>
</feature>
<feature type="compositionally biased region" description="Polar residues" evidence="1">
    <location>
        <begin position="62"/>
        <end position="84"/>
    </location>
</feature>
<proteinExistence type="predicted"/>
<evidence type="ECO:0000313" key="2">
    <source>
        <dbReference type="EMBL" id="ESO95629.1"/>
    </source>
</evidence>
<accession>V4C2A6</accession>
<organism evidence="2 3">
    <name type="scientific">Lottia gigantea</name>
    <name type="common">Giant owl limpet</name>
    <dbReference type="NCBI Taxonomy" id="225164"/>
    <lineage>
        <taxon>Eukaryota</taxon>
        <taxon>Metazoa</taxon>
        <taxon>Spiralia</taxon>
        <taxon>Lophotrochozoa</taxon>
        <taxon>Mollusca</taxon>
        <taxon>Gastropoda</taxon>
        <taxon>Patellogastropoda</taxon>
        <taxon>Lottioidea</taxon>
        <taxon>Lottiidae</taxon>
        <taxon>Lottia</taxon>
    </lineage>
</organism>
<dbReference type="GeneID" id="20243015"/>
<feature type="compositionally biased region" description="Polar residues" evidence="1">
    <location>
        <begin position="93"/>
        <end position="123"/>
    </location>
</feature>
<protein>
    <submittedName>
        <fullName evidence="2">Uncharacterized protein</fullName>
    </submittedName>
</protein>
<dbReference type="EMBL" id="KB201612">
    <property type="protein sequence ID" value="ESO95629.1"/>
    <property type="molecule type" value="Genomic_DNA"/>
</dbReference>
<feature type="region of interest" description="Disordered" evidence="1">
    <location>
        <begin position="1"/>
        <end position="123"/>
    </location>
</feature>
<feature type="compositionally biased region" description="Polar residues" evidence="1">
    <location>
        <begin position="231"/>
        <end position="245"/>
    </location>
</feature>
<feature type="compositionally biased region" description="Basic and acidic residues" evidence="1">
    <location>
        <begin position="284"/>
        <end position="298"/>
    </location>
</feature>
<sequence>MQPLKTQKDSAPGISTWQHEFPSVNQSARRPKTAIGMKRAMFSRSYKYLNRPFTARTAPATRGSNQSERDSMMSSNETLSSHNISDNERKESQTTSKQAQFGESNESVGYSSEDTSDLGNSFNENDFVASRYRKTTKCGSKEDGDEALSEETRQGCQLVPTAPQVKQENDLLQPESQKSCYIKRPTTPKSPLLMTRRSYPLGNRDEPLNDDAMPSSRRPQTARPVRRGSIYGSQQRYSSDGSSVGTPRVRPKTAFPARKQSITSTTLSLNVVDMSPRSRPVTARTKDGRKQCHQKADTEDLPDTDSEATSGPKTNKVFTNSFPVRRRKSVSGNVSQQSSKDDDTGSPKSGMSCLEDGIEGECITPRNPTVSILRRPKSSLGHGFIRASPATSEINVVDMSEALDDPETAVKMQQRRSFKPLTRAIMALNQTRRLVVQNSSLSRSLETKGILLQHDDLSKTKSVTQDVVPVVPENPVMKTKTVITLEIPQI</sequence>
<dbReference type="Proteomes" id="UP000030746">
    <property type="component" value="Unassembled WGS sequence"/>
</dbReference>
<feature type="region of interest" description="Disordered" evidence="1">
    <location>
        <begin position="135"/>
        <end position="360"/>
    </location>
</feature>
<dbReference type="HOGENOM" id="CLU_557006_0_0_1"/>
<keyword evidence="3" id="KW-1185">Reference proteome</keyword>
<feature type="compositionally biased region" description="Polar residues" evidence="1">
    <location>
        <begin position="307"/>
        <end position="322"/>
    </location>
</feature>
<dbReference type="CTD" id="20243015"/>
<evidence type="ECO:0000256" key="1">
    <source>
        <dbReference type="SAM" id="MobiDB-lite"/>
    </source>
</evidence>
<name>V4C2A6_LOTGI</name>
<evidence type="ECO:0000313" key="3">
    <source>
        <dbReference type="Proteomes" id="UP000030746"/>
    </source>
</evidence>
<gene>
    <name evidence="2" type="ORF">LOTGIDRAFT_175105</name>
</gene>
<dbReference type="AlphaFoldDB" id="V4C2A6"/>
<dbReference type="RefSeq" id="XP_009053690.1">
    <property type="nucleotide sequence ID" value="XM_009055442.1"/>
</dbReference>